<dbReference type="SMART" id="SM00507">
    <property type="entry name" value="HNHc"/>
    <property type="match status" value="1"/>
</dbReference>
<dbReference type="InterPro" id="IPR053558">
    <property type="entry name" value="T4SS_Dot/Icm_subcomplex"/>
</dbReference>
<accession>A0A193GL47</accession>
<dbReference type="EMBL" id="CP016173">
    <property type="protein sequence ID" value="ANN80817.1"/>
    <property type="molecule type" value="Genomic_DNA"/>
</dbReference>
<dbReference type="InterPro" id="IPR003615">
    <property type="entry name" value="HNH_nuc"/>
</dbReference>
<dbReference type="NCBIfam" id="NF038221">
    <property type="entry name" value="IcmJ_DotN_IVB"/>
    <property type="match status" value="1"/>
</dbReference>
<sequence>MSPLLPKVPELSRAGRNDAQPIIGVKRKIWRRDDEHAALADEAFEPMRKTILARDNYTCRFCGFRASKYQEIHHMDDDHTNNTENNLVTVCTLCHQVHHLGMFAMRNAGFLAALPEFTQTEVNHFCRIIHVTSSFAEPAIADRLQALFALFTSRGMDTLKRPFDCDLSDPYLLTQILSGADDDLYAARDKSLADLRLVSTKNAFHAGQLEFYAQHCRDQFLPGAWSRLARQMHEVR</sequence>
<evidence type="ECO:0000313" key="2">
    <source>
        <dbReference type="EMBL" id="ANN80817.1"/>
    </source>
</evidence>
<evidence type="ECO:0000259" key="1">
    <source>
        <dbReference type="SMART" id="SM00507"/>
    </source>
</evidence>
<dbReference type="KEGG" id="bfz:BAU07_26170"/>
<protein>
    <submittedName>
        <fullName evidence="2">Type IV secretion protein DotN</fullName>
    </submittedName>
</protein>
<geneLocation type="plasmid" evidence="2 3">
    <name>unnamed1</name>
</geneLocation>
<keyword evidence="3" id="KW-1185">Reference proteome</keyword>
<organism evidence="2 3">
    <name type="scientific">Bordetella flabilis</name>
    <dbReference type="NCBI Taxonomy" id="463014"/>
    <lineage>
        <taxon>Bacteria</taxon>
        <taxon>Pseudomonadati</taxon>
        <taxon>Pseudomonadota</taxon>
        <taxon>Betaproteobacteria</taxon>
        <taxon>Burkholderiales</taxon>
        <taxon>Alcaligenaceae</taxon>
        <taxon>Bordetella</taxon>
    </lineage>
</organism>
<dbReference type="RefSeq" id="WP_066665812.1">
    <property type="nucleotide sequence ID" value="NZ_CBCSCL010000020.1"/>
</dbReference>
<evidence type="ECO:0000313" key="3">
    <source>
        <dbReference type="Proteomes" id="UP000091926"/>
    </source>
</evidence>
<proteinExistence type="predicted"/>
<reference evidence="2 3" key="1">
    <citation type="submission" date="2016-06" db="EMBL/GenBank/DDBJ databases">
        <title>Complete genome sequences of Bordetella bronchialis and Bordetella flabilis.</title>
        <authorList>
            <person name="LiPuma J.J."/>
            <person name="Spilker T."/>
        </authorList>
    </citation>
    <scope>NUCLEOTIDE SEQUENCE [LARGE SCALE GENOMIC DNA]</scope>
    <source>
        <strain evidence="2 3">AU10664</strain>
        <plasmid evidence="2 3">unnamed1</plasmid>
    </source>
</reference>
<dbReference type="AlphaFoldDB" id="A0A193GL47"/>
<keyword evidence="2" id="KW-0614">Plasmid</keyword>
<gene>
    <name evidence="2" type="ORF">BAU07_26170</name>
</gene>
<feature type="domain" description="HNH nuclease" evidence="1">
    <location>
        <begin position="46"/>
        <end position="96"/>
    </location>
</feature>
<dbReference type="CDD" id="cd00085">
    <property type="entry name" value="HNHc"/>
    <property type="match status" value="1"/>
</dbReference>
<dbReference type="Proteomes" id="UP000091926">
    <property type="component" value="Plasmid unnamed1"/>
</dbReference>
<dbReference type="OrthoDB" id="6696486at2"/>
<name>A0A193GL47_9BORD</name>